<reference evidence="1" key="1">
    <citation type="submission" date="2015-04" db="EMBL/GenBank/DDBJ databases">
        <authorList>
            <person name="Syromyatnikov M.Y."/>
            <person name="Popov V.N."/>
        </authorList>
    </citation>
    <scope>NUCLEOTIDE SEQUENCE</scope>
    <source>
        <strain evidence="1">MO-1</strain>
    </source>
</reference>
<dbReference type="EMBL" id="LO017727">
    <property type="protein sequence ID" value="CRH07345.1"/>
    <property type="molecule type" value="Genomic_DNA"/>
</dbReference>
<sequence>MICLKSKDLLTRTQLESSWKMQGLTTSRQPDGETTRLIVIDLRDGDALEQISQSLEGFPQAQVVAFGPHVDGERLKAAKTAGAHTVLARSAVKDKVQEMAAKLS</sequence>
<dbReference type="AlphaFoldDB" id="A0A1S7LKB3"/>
<name>A0A1S7LKB3_MAGMO</name>
<evidence type="ECO:0008006" key="2">
    <source>
        <dbReference type="Google" id="ProtNLM"/>
    </source>
</evidence>
<gene>
    <name evidence="1" type="ORF">MAGMO_3205</name>
</gene>
<proteinExistence type="predicted"/>
<protein>
    <recommendedName>
        <fullName evidence="2">Response regulatory domain-containing protein</fullName>
    </recommendedName>
</protein>
<accession>A0A1S7LKB3</accession>
<evidence type="ECO:0000313" key="1">
    <source>
        <dbReference type="EMBL" id="CRH07345.1"/>
    </source>
</evidence>
<organism evidence="1">
    <name type="scientific">Magnetococcus massalia (strain MO-1)</name>
    <dbReference type="NCBI Taxonomy" id="451514"/>
    <lineage>
        <taxon>Bacteria</taxon>
        <taxon>Pseudomonadati</taxon>
        <taxon>Pseudomonadota</taxon>
        <taxon>Magnetococcia</taxon>
        <taxon>Magnetococcales</taxon>
        <taxon>Magnetococcaceae</taxon>
        <taxon>Magnetococcus</taxon>
    </lineage>
</organism>